<dbReference type="InterPro" id="IPR043129">
    <property type="entry name" value="ATPase_NBD"/>
</dbReference>
<evidence type="ECO:0000256" key="6">
    <source>
        <dbReference type="ARBA" id="ARBA00022801"/>
    </source>
</evidence>
<evidence type="ECO:0000256" key="2">
    <source>
        <dbReference type="ARBA" id="ARBA00004245"/>
    </source>
</evidence>
<dbReference type="Pfam" id="PF05699">
    <property type="entry name" value="Dimer_Tnp_hAT"/>
    <property type="match status" value="1"/>
</dbReference>
<dbReference type="InterPro" id="IPR020902">
    <property type="entry name" value="Actin/actin-like_CS"/>
</dbReference>
<keyword evidence="6" id="KW-0378">Hydrolase</keyword>
<evidence type="ECO:0000256" key="1">
    <source>
        <dbReference type="ARBA" id="ARBA00003589"/>
    </source>
</evidence>
<dbReference type="PROSITE" id="PS01132">
    <property type="entry name" value="ACTINS_ACT_LIKE"/>
    <property type="match status" value="1"/>
</dbReference>
<keyword evidence="4" id="KW-0963">Cytoplasm</keyword>
<dbReference type="PRINTS" id="PR00190">
    <property type="entry name" value="ACTIN"/>
</dbReference>
<dbReference type="Gene3D" id="3.30.420.40">
    <property type="match status" value="3"/>
</dbReference>
<dbReference type="PROSITE" id="PS00432">
    <property type="entry name" value="ACTINS_2"/>
    <property type="match status" value="1"/>
</dbReference>
<dbReference type="SUPFAM" id="SSF53098">
    <property type="entry name" value="Ribonuclease H-like"/>
    <property type="match status" value="1"/>
</dbReference>
<feature type="compositionally biased region" description="Low complexity" evidence="12">
    <location>
        <begin position="380"/>
        <end position="391"/>
    </location>
</feature>
<dbReference type="EMBL" id="RWGY01000013">
    <property type="protein sequence ID" value="TVU24770.1"/>
    <property type="molecule type" value="Genomic_DNA"/>
</dbReference>
<evidence type="ECO:0000256" key="11">
    <source>
        <dbReference type="RuleBase" id="RU000487"/>
    </source>
</evidence>
<dbReference type="GO" id="GO:0048767">
    <property type="term" value="P:root hair elongation"/>
    <property type="evidence" value="ECO:0007669"/>
    <property type="project" value="UniProtKB-ARBA"/>
</dbReference>
<dbReference type="GO" id="GO:0005856">
    <property type="term" value="C:cytoskeleton"/>
    <property type="evidence" value="ECO:0007669"/>
    <property type="project" value="UniProtKB-SubCell"/>
</dbReference>
<feature type="region of interest" description="Disordered" evidence="12">
    <location>
        <begin position="364"/>
        <end position="401"/>
    </location>
</feature>
<evidence type="ECO:0000256" key="12">
    <source>
        <dbReference type="SAM" id="MobiDB-lite"/>
    </source>
</evidence>
<keyword evidence="8" id="KW-0206">Cytoskeleton</keyword>
<proteinExistence type="inferred from homology"/>
<keyword evidence="5" id="KW-0547">Nucleotide-binding</keyword>
<evidence type="ECO:0000256" key="8">
    <source>
        <dbReference type="ARBA" id="ARBA00023212"/>
    </source>
</evidence>
<feature type="non-terminal residue" evidence="14">
    <location>
        <position position="1"/>
    </location>
</feature>
<dbReference type="AlphaFoldDB" id="A0A5J9UNP1"/>
<evidence type="ECO:0000313" key="15">
    <source>
        <dbReference type="Proteomes" id="UP000324897"/>
    </source>
</evidence>
<comment type="catalytic activity">
    <reaction evidence="9">
        <text>ATP + H2O = ADP + phosphate + H(+)</text>
        <dbReference type="Rhea" id="RHEA:13065"/>
        <dbReference type="ChEBI" id="CHEBI:15377"/>
        <dbReference type="ChEBI" id="CHEBI:15378"/>
        <dbReference type="ChEBI" id="CHEBI:30616"/>
        <dbReference type="ChEBI" id="CHEBI:43474"/>
        <dbReference type="ChEBI" id="CHEBI:456216"/>
    </reaction>
</comment>
<name>A0A5J9UNP1_9POAL</name>
<dbReference type="Gene3D" id="3.90.640.10">
    <property type="entry name" value="Actin, Chain A, domain 4"/>
    <property type="match status" value="1"/>
</dbReference>
<feature type="domain" description="HAT C-terminal dimerisation" evidence="13">
    <location>
        <begin position="546"/>
        <end position="621"/>
    </location>
</feature>
<dbReference type="InterPro" id="IPR012337">
    <property type="entry name" value="RNaseH-like_sf"/>
</dbReference>
<dbReference type="Gramene" id="TVU24770">
    <property type="protein sequence ID" value="TVU24770"/>
    <property type="gene ID" value="EJB05_27227"/>
</dbReference>
<gene>
    <name evidence="14" type="ORF">EJB05_27227</name>
</gene>
<protein>
    <recommendedName>
        <fullName evidence="10">Actin-1</fullName>
    </recommendedName>
</protein>
<dbReference type="FunFam" id="3.30.420.40:FF:000205">
    <property type="entry name" value="Actin, alpha skeletal muscle"/>
    <property type="match status" value="1"/>
</dbReference>
<dbReference type="PANTHER" id="PTHR11937">
    <property type="entry name" value="ACTIN"/>
    <property type="match status" value="1"/>
</dbReference>
<evidence type="ECO:0000259" key="13">
    <source>
        <dbReference type="Pfam" id="PF05699"/>
    </source>
</evidence>
<feature type="region of interest" description="Disordered" evidence="12">
    <location>
        <begin position="422"/>
        <end position="443"/>
    </location>
</feature>
<dbReference type="SMART" id="SM00268">
    <property type="entry name" value="ACTIN"/>
    <property type="match status" value="1"/>
</dbReference>
<dbReference type="Pfam" id="PF00022">
    <property type="entry name" value="Actin"/>
    <property type="match status" value="2"/>
</dbReference>
<dbReference type="GO" id="GO:0046983">
    <property type="term" value="F:protein dimerization activity"/>
    <property type="evidence" value="ECO:0007669"/>
    <property type="project" value="InterPro"/>
</dbReference>
<dbReference type="GO" id="GO:0005524">
    <property type="term" value="F:ATP binding"/>
    <property type="evidence" value="ECO:0007669"/>
    <property type="project" value="UniProtKB-KW"/>
</dbReference>
<keyword evidence="7" id="KW-0067">ATP-binding</keyword>
<dbReference type="Proteomes" id="UP000324897">
    <property type="component" value="Chromosome 2"/>
</dbReference>
<keyword evidence="15" id="KW-1185">Reference proteome</keyword>
<comment type="similarity">
    <text evidence="3 11">Belongs to the actin family.</text>
</comment>
<dbReference type="InterPro" id="IPR004001">
    <property type="entry name" value="Actin_CS"/>
</dbReference>
<dbReference type="GO" id="GO:0016787">
    <property type="term" value="F:hydrolase activity"/>
    <property type="evidence" value="ECO:0007669"/>
    <property type="project" value="UniProtKB-KW"/>
</dbReference>
<dbReference type="FunFam" id="3.90.640.10:FF:000047">
    <property type="entry name" value="Actin, alpha skeletal muscle"/>
    <property type="match status" value="1"/>
</dbReference>
<evidence type="ECO:0000313" key="14">
    <source>
        <dbReference type="EMBL" id="TVU24770.1"/>
    </source>
</evidence>
<dbReference type="FunFam" id="3.30.420.40:FF:000291">
    <property type="entry name" value="Actin, alpha skeletal muscle"/>
    <property type="match status" value="1"/>
</dbReference>
<sequence>MADGEDVQPVVIDNGSRMTKAGFAGDDEPRSVFPTMVGRPRQKDAMEGMGQKDAYVGNEAESKRGFLTLKYPIERSNVTNWDDMEKIWQHTLDNELRVKPEEHPVLLTEAPMNPEPNREKMTQIMFETFNTPAMFVSINAVLSLYASGRTTGIVLDSGHGMSQIVPIYEGYALPHAICPLKLAGQDLTHRLMKILKERCYAFTTSAEQEIVRDIKEKIAYVALDYDMELENAKEKSYELPDGQMITILGSERISCPETLFQPPLIGIESPGIHEAIYNSIIKCDIDTRKDLYSNIVLSGGSTMFPGIADRLSKEITALAPSIQWRSHRISDIWSFGLECRFVKTMKKKDGDIATLFRKMAAKKAESSSPSIPSTDAAAHGSSGDIGPSIPSTDASRISGDIVPPIQLTNASRAIEANMILEEEEEQEQVGSGSTPTSIPPMQPHHRCHLKSIYLKTNDDHFRREVYLGIIDRIIQELDTRFDEVNMELLSCMIALNPSNSFASFDAQKVRRLAEFYPNDFTSSEFMRLETQLDNYIDDMRRQTSFQSLNNLVDLSVKLVETNRHNVYDLVYLLLKLVLTLPVATASIERAFSAMNFVHNKLRNRMSDGLLCDCLLTFIERDIFLNVKEDEIIETFMAIRRRRPDKKKKYSATASIMKIKVVAPPERKYSVWKGGSILASLSTFQNMWISKGEYDESGPRIVHRKCF</sequence>
<reference evidence="14 15" key="1">
    <citation type="journal article" date="2019" name="Sci. Rep.">
        <title>A high-quality genome of Eragrostis curvula grass provides insights into Poaceae evolution and supports new strategies to enhance forage quality.</title>
        <authorList>
            <person name="Carballo J."/>
            <person name="Santos B.A.C.M."/>
            <person name="Zappacosta D."/>
            <person name="Garbus I."/>
            <person name="Selva J.P."/>
            <person name="Gallo C.A."/>
            <person name="Diaz A."/>
            <person name="Albertini E."/>
            <person name="Caccamo M."/>
            <person name="Echenique V."/>
        </authorList>
    </citation>
    <scope>NUCLEOTIDE SEQUENCE [LARGE SCALE GENOMIC DNA]</scope>
    <source>
        <strain evidence="15">cv. Victoria</strain>
        <tissue evidence="14">Leaf</tissue>
    </source>
</reference>
<dbReference type="SUPFAM" id="SSF53067">
    <property type="entry name" value="Actin-like ATPase domain"/>
    <property type="match status" value="3"/>
</dbReference>
<evidence type="ECO:0000256" key="7">
    <source>
        <dbReference type="ARBA" id="ARBA00022840"/>
    </source>
</evidence>
<evidence type="ECO:0000256" key="5">
    <source>
        <dbReference type="ARBA" id="ARBA00022741"/>
    </source>
</evidence>
<organism evidence="14 15">
    <name type="scientific">Eragrostis curvula</name>
    <name type="common">weeping love grass</name>
    <dbReference type="NCBI Taxonomy" id="38414"/>
    <lineage>
        <taxon>Eukaryota</taxon>
        <taxon>Viridiplantae</taxon>
        <taxon>Streptophyta</taxon>
        <taxon>Embryophyta</taxon>
        <taxon>Tracheophyta</taxon>
        <taxon>Spermatophyta</taxon>
        <taxon>Magnoliopsida</taxon>
        <taxon>Liliopsida</taxon>
        <taxon>Poales</taxon>
        <taxon>Poaceae</taxon>
        <taxon>PACMAD clade</taxon>
        <taxon>Chloridoideae</taxon>
        <taxon>Eragrostideae</taxon>
        <taxon>Eragrostidinae</taxon>
        <taxon>Eragrostis</taxon>
    </lineage>
</organism>
<dbReference type="InterPro" id="IPR008906">
    <property type="entry name" value="HATC_C_dom"/>
</dbReference>
<comment type="caution">
    <text evidence="14">The sequence shown here is derived from an EMBL/GenBank/DDBJ whole genome shotgun (WGS) entry which is preliminary data.</text>
</comment>
<accession>A0A5J9UNP1</accession>
<evidence type="ECO:0000256" key="3">
    <source>
        <dbReference type="ARBA" id="ARBA00006752"/>
    </source>
</evidence>
<dbReference type="OrthoDB" id="503831at2759"/>
<comment type="subcellular location">
    <subcellularLocation>
        <location evidence="2">Cytoplasm</location>
        <location evidence="2">Cytoskeleton</location>
    </subcellularLocation>
</comment>
<evidence type="ECO:0000256" key="9">
    <source>
        <dbReference type="ARBA" id="ARBA00049360"/>
    </source>
</evidence>
<dbReference type="FunFam" id="3.30.420.40:FF:000058">
    <property type="entry name" value="Putative actin-related protein 5"/>
    <property type="match status" value="1"/>
</dbReference>
<evidence type="ECO:0000256" key="4">
    <source>
        <dbReference type="ARBA" id="ARBA00022490"/>
    </source>
</evidence>
<dbReference type="InterPro" id="IPR004000">
    <property type="entry name" value="Actin"/>
</dbReference>
<evidence type="ECO:0000256" key="10">
    <source>
        <dbReference type="ARBA" id="ARBA00074755"/>
    </source>
</evidence>
<comment type="function">
    <text evidence="1">Essential component of cell cytoskeleton; plays an important role in cytoplasmic streaming, cell shape determination, cell division, organelle movement and extension growth.</text>
</comment>